<evidence type="ECO:0000313" key="3">
    <source>
        <dbReference type="Proteomes" id="UP001058003"/>
    </source>
</evidence>
<dbReference type="RefSeq" id="WP_052387535.1">
    <property type="nucleotide sequence ID" value="NZ_CP073767.1"/>
</dbReference>
<dbReference type="KEGG" id="daur:Daura_06685"/>
<evidence type="ECO:0008006" key="4">
    <source>
        <dbReference type="Google" id="ProtNLM"/>
    </source>
</evidence>
<dbReference type="Proteomes" id="UP001058003">
    <property type="component" value="Chromosome"/>
</dbReference>
<proteinExistence type="predicted"/>
<keyword evidence="1" id="KW-0472">Membrane</keyword>
<keyword evidence="1" id="KW-1133">Transmembrane helix</keyword>
<reference evidence="2" key="1">
    <citation type="submission" date="2021-04" db="EMBL/GenBank/DDBJ databases">
        <title>Dactylosporangium aurantiacum NRRL B-8018 full assembly.</title>
        <authorList>
            <person name="Hartkoorn R.C."/>
            <person name="Beaudoing E."/>
            <person name="Hot D."/>
        </authorList>
    </citation>
    <scope>NUCLEOTIDE SEQUENCE</scope>
    <source>
        <strain evidence="2">NRRL B-8018</strain>
    </source>
</reference>
<protein>
    <recommendedName>
        <fullName evidence="4">ATP synthase protein I</fullName>
    </recommendedName>
</protein>
<organism evidence="2 3">
    <name type="scientific">Dactylosporangium aurantiacum</name>
    <dbReference type="NCBI Taxonomy" id="35754"/>
    <lineage>
        <taxon>Bacteria</taxon>
        <taxon>Bacillati</taxon>
        <taxon>Actinomycetota</taxon>
        <taxon>Actinomycetes</taxon>
        <taxon>Micromonosporales</taxon>
        <taxon>Micromonosporaceae</taxon>
        <taxon>Dactylosporangium</taxon>
    </lineage>
</organism>
<feature type="transmembrane region" description="Helical" evidence="1">
    <location>
        <begin position="96"/>
        <end position="120"/>
    </location>
</feature>
<dbReference type="EMBL" id="CP073767">
    <property type="protein sequence ID" value="UWZ55875.1"/>
    <property type="molecule type" value="Genomic_DNA"/>
</dbReference>
<feature type="transmembrane region" description="Helical" evidence="1">
    <location>
        <begin position="66"/>
        <end position="90"/>
    </location>
</feature>
<evidence type="ECO:0000256" key="1">
    <source>
        <dbReference type="SAM" id="Phobius"/>
    </source>
</evidence>
<sequence length="132" mass="13994">MKKRLQHLRTALLAMGILLVVAAPLAGWRDGATGALGALAGVGLVAVSYTLSSLVIAVTDLRARHLLMPVALGTYILKFAVIGVVMWLVAGTEWAGLPWLGALVIAGTLVWVAAQAVWVWRAKIPYVEIEPS</sequence>
<name>A0A9Q9IMT5_9ACTN</name>
<gene>
    <name evidence="2" type="ORF">Daura_06685</name>
</gene>
<accession>A0A9Q9IMT5</accession>
<keyword evidence="3" id="KW-1185">Reference proteome</keyword>
<feature type="transmembrane region" description="Helical" evidence="1">
    <location>
        <begin position="38"/>
        <end position="59"/>
    </location>
</feature>
<dbReference type="OrthoDB" id="5191370at2"/>
<evidence type="ECO:0000313" key="2">
    <source>
        <dbReference type="EMBL" id="UWZ55875.1"/>
    </source>
</evidence>
<dbReference type="AlphaFoldDB" id="A0A9Q9IMT5"/>
<keyword evidence="1" id="KW-0812">Transmembrane</keyword>